<dbReference type="RefSeq" id="WP_286214641.1">
    <property type="nucleotide sequence ID" value="NZ_AP027736.1"/>
</dbReference>
<dbReference type="InterPro" id="IPR013525">
    <property type="entry name" value="ABC2_TM"/>
</dbReference>
<feature type="transmembrane region" description="Helical" evidence="9">
    <location>
        <begin position="101"/>
        <end position="126"/>
    </location>
</feature>
<evidence type="ECO:0000313" key="12">
    <source>
        <dbReference type="Proteomes" id="UP001426770"/>
    </source>
</evidence>
<evidence type="ECO:0000256" key="3">
    <source>
        <dbReference type="ARBA" id="ARBA00022448"/>
    </source>
</evidence>
<evidence type="ECO:0000256" key="2">
    <source>
        <dbReference type="ARBA" id="ARBA00007783"/>
    </source>
</evidence>
<reference evidence="11 12" key="1">
    <citation type="submission" date="2024-02" db="EMBL/GenBank/DDBJ databases">
        <title>Lysinimicrobium sediminis NBRC 112286.</title>
        <authorList>
            <person name="Ichikawa N."/>
            <person name="Katano-Makiyama Y."/>
            <person name="Hidaka K."/>
        </authorList>
    </citation>
    <scope>NUCLEOTIDE SEQUENCE [LARGE SCALE GENOMIC DNA]</scope>
    <source>
        <strain evidence="11 12">NBRC 112286</strain>
    </source>
</reference>
<sequence length="249" mass="26850">MNPRLTATTARRILQQLRRDHRTVALLIVVPMLLLTLLWWMFGDTPDPATGQPLFDPLGARLMGLFPMILMFIITSVSTLRERTSGTMERLMASPLRRSDVVLGYASAFGLVAIVQGTLLVVFTVYALDLEIAGATSALVLVIVLDALLGTALGLAASSLARTEFQAVQMMPAVLLPQLLIPGLFMPREEMPRALELISNALPMSYSIDAINDLVAGDTAGIWPEVAILAAFIAGALALGVVTLRRRTA</sequence>
<feature type="transmembrane region" description="Helical" evidence="9">
    <location>
        <begin position="222"/>
        <end position="244"/>
    </location>
</feature>
<evidence type="ECO:0000256" key="1">
    <source>
        <dbReference type="ARBA" id="ARBA00004651"/>
    </source>
</evidence>
<evidence type="ECO:0000256" key="6">
    <source>
        <dbReference type="ARBA" id="ARBA00022989"/>
    </source>
</evidence>
<evidence type="ECO:0000256" key="5">
    <source>
        <dbReference type="ARBA" id="ARBA00022692"/>
    </source>
</evidence>
<evidence type="ECO:0000256" key="7">
    <source>
        <dbReference type="ARBA" id="ARBA00023136"/>
    </source>
</evidence>
<dbReference type="InterPro" id="IPR000412">
    <property type="entry name" value="ABC_2_transport"/>
</dbReference>
<dbReference type="PANTHER" id="PTHR30294:SF38">
    <property type="entry name" value="TRANSPORT PERMEASE PROTEIN"/>
    <property type="match status" value="1"/>
</dbReference>
<feature type="transmembrane region" description="Helical" evidence="9">
    <location>
        <begin position="62"/>
        <end position="80"/>
    </location>
</feature>
<dbReference type="Proteomes" id="UP001426770">
    <property type="component" value="Unassembled WGS sequence"/>
</dbReference>
<evidence type="ECO:0000313" key="11">
    <source>
        <dbReference type="EMBL" id="GAA5518375.1"/>
    </source>
</evidence>
<comment type="similarity">
    <text evidence="2 9">Belongs to the ABC-2 integral membrane protein family.</text>
</comment>
<comment type="subcellular location">
    <subcellularLocation>
        <location evidence="1 9">Cell membrane</location>
        <topology evidence="1 9">Multi-pass membrane protein</topology>
    </subcellularLocation>
</comment>
<gene>
    <name evidence="11" type="ORF">Lsed01_00800</name>
</gene>
<evidence type="ECO:0000256" key="9">
    <source>
        <dbReference type="RuleBase" id="RU361157"/>
    </source>
</evidence>
<dbReference type="PANTHER" id="PTHR30294">
    <property type="entry name" value="MEMBRANE COMPONENT OF ABC TRANSPORTER YHHJ-RELATED"/>
    <property type="match status" value="1"/>
</dbReference>
<keyword evidence="8" id="KW-0046">Antibiotic resistance</keyword>
<feature type="domain" description="ABC transmembrane type-2" evidence="10">
    <location>
        <begin position="22"/>
        <end position="247"/>
    </location>
</feature>
<comment type="caution">
    <text evidence="11">The sequence shown here is derived from an EMBL/GenBank/DDBJ whole genome shotgun (WGS) entry which is preliminary data.</text>
</comment>
<dbReference type="InterPro" id="IPR051449">
    <property type="entry name" value="ABC-2_transporter_component"/>
</dbReference>
<dbReference type="InterPro" id="IPR047817">
    <property type="entry name" value="ABC2_TM_bact-type"/>
</dbReference>
<dbReference type="Pfam" id="PF01061">
    <property type="entry name" value="ABC2_membrane"/>
    <property type="match status" value="1"/>
</dbReference>
<keyword evidence="4 9" id="KW-1003">Cell membrane</keyword>
<keyword evidence="6 9" id="KW-1133">Transmembrane helix</keyword>
<dbReference type="PROSITE" id="PS51012">
    <property type="entry name" value="ABC_TM2"/>
    <property type="match status" value="1"/>
</dbReference>
<evidence type="ECO:0000256" key="4">
    <source>
        <dbReference type="ARBA" id="ARBA00022475"/>
    </source>
</evidence>
<organism evidence="11 12">
    <name type="scientific">Demequina sediminis</name>
    <dbReference type="NCBI Taxonomy" id="1930058"/>
    <lineage>
        <taxon>Bacteria</taxon>
        <taxon>Bacillati</taxon>
        <taxon>Actinomycetota</taxon>
        <taxon>Actinomycetes</taxon>
        <taxon>Micrococcales</taxon>
        <taxon>Demequinaceae</taxon>
        <taxon>Demequina</taxon>
    </lineage>
</organism>
<keyword evidence="7 9" id="KW-0472">Membrane</keyword>
<proteinExistence type="inferred from homology"/>
<evidence type="ECO:0000256" key="8">
    <source>
        <dbReference type="ARBA" id="ARBA00023251"/>
    </source>
</evidence>
<name>A0ABP9WEZ7_9MICO</name>
<accession>A0ABP9WEZ7</accession>
<keyword evidence="5 9" id="KW-0812">Transmembrane</keyword>
<dbReference type="PIRSF" id="PIRSF006648">
    <property type="entry name" value="DrrB"/>
    <property type="match status" value="1"/>
</dbReference>
<feature type="transmembrane region" description="Helical" evidence="9">
    <location>
        <begin position="167"/>
        <end position="185"/>
    </location>
</feature>
<feature type="transmembrane region" description="Helical" evidence="9">
    <location>
        <begin position="21"/>
        <end position="42"/>
    </location>
</feature>
<evidence type="ECO:0000259" key="10">
    <source>
        <dbReference type="PROSITE" id="PS51012"/>
    </source>
</evidence>
<keyword evidence="12" id="KW-1185">Reference proteome</keyword>
<dbReference type="EMBL" id="BAABRR010000003">
    <property type="protein sequence ID" value="GAA5518375.1"/>
    <property type="molecule type" value="Genomic_DNA"/>
</dbReference>
<feature type="transmembrane region" description="Helical" evidence="9">
    <location>
        <begin position="132"/>
        <end position="155"/>
    </location>
</feature>
<keyword evidence="3 9" id="KW-0813">Transport</keyword>
<protein>
    <recommendedName>
        <fullName evidence="9">Transport permease protein</fullName>
    </recommendedName>
</protein>